<organism evidence="2 3">
    <name type="scientific">Pedobacter frigoris</name>
    <dbReference type="NCBI Taxonomy" id="2571272"/>
    <lineage>
        <taxon>Bacteria</taxon>
        <taxon>Pseudomonadati</taxon>
        <taxon>Bacteroidota</taxon>
        <taxon>Sphingobacteriia</taxon>
        <taxon>Sphingobacteriales</taxon>
        <taxon>Sphingobacteriaceae</taxon>
        <taxon>Pedobacter</taxon>
    </lineage>
</organism>
<dbReference type="InterPro" id="IPR025407">
    <property type="entry name" value="DUF4133"/>
</dbReference>
<dbReference type="EMBL" id="SWBQ01000005">
    <property type="protein sequence ID" value="TKC04335.1"/>
    <property type="molecule type" value="Genomic_DNA"/>
</dbReference>
<feature type="transmembrane region" description="Helical" evidence="1">
    <location>
        <begin position="50"/>
        <end position="71"/>
    </location>
</feature>
<evidence type="ECO:0000313" key="2">
    <source>
        <dbReference type="EMBL" id="TKC04335.1"/>
    </source>
</evidence>
<feature type="transmembrane region" description="Helical" evidence="1">
    <location>
        <begin position="24"/>
        <end position="44"/>
    </location>
</feature>
<dbReference type="RefSeq" id="WP_136837328.1">
    <property type="nucleotide sequence ID" value="NZ_SWBQ01000005.1"/>
</dbReference>
<keyword evidence="1" id="KW-0472">Membrane</keyword>
<evidence type="ECO:0000256" key="1">
    <source>
        <dbReference type="SAM" id="Phobius"/>
    </source>
</evidence>
<reference evidence="2 3" key="1">
    <citation type="submission" date="2019-04" db="EMBL/GenBank/DDBJ databases">
        <title>Pedobacter sp. RP-3-15 sp. nov., isolated from Arctic soil.</title>
        <authorList>
            <person name="Dahal R.H."/>
            <person name="Kim D.-U."/>
        </authorList>
    </citation>
    <scope>NUCLEOTIDE SEQUENCE [LARGE SCALE GENOMIC DNA]</scope>
    <source>
        <strain evidence="2 3">RP-3-15</strain>
    </source>
</reference>
<sequence length="111" mass="12387">MASVYRINKGVSKPIVFKGLKAQYIAYLAVGLVFLLVLFAALYISGLSLFVVLPLILSLGSGLFFTVFRLSHRFGEHGLGKYFAKRGIPRFIRFSSRRVFIALKGGRDERG</sequence>
<keyword evidence="1" id="KW-0812">Transmembrane</keyword>
<comment type="caution">
    <text evidence="2">The sequence shown here is derived from an EMBL/GenBank/DDBJ whole genome shotgun (WGS) entry which is preliminary data.</text>
</comment>
<accession>A0A4U1CC76</accession>
<protein>
    <submittedName>
        <fullName evidence="2">DUF4133 domain-containing protein</fullName>
    </submittedName>
</protein>
<keyword evidence="1" id="KW-1133">Transmembrane helix</keyword>
<gene>
    <name evidence="2" type="ORF">FA047_17270</name>
</gene>
<dbReference type="Pfam" id="PF13571">
    <property type="entry name" value="DUF4133"/>
    <property type="match status" value="1"/>
</dbReference>
<proteinExistence type="predicted"/>
<evidence type="ECO:0000313" key="3">
    <source>
        <dbReference type="Proteomes" id="UP000307244"/>
    </source>
</evidence>
<dbReference type="Proteomes" id="UP000307244">
    <property type="component" value="Unassembled WGS sequence"/>
</dbReference>
<dbReference type="OrthoDB" id="1273979at2"/>
<keyword evidence="3" id="KW-1185">Reference proteome</keyword>
<name>A0A4U1CC76_9SPHI</name>
<dbReference type="AlphaFoldDB" id="A0A4U1CC76"/>